<keyword evidence="2" id="KW-1185">Reference proteome</keyword>
<organism evidence="1 2">
    <name type="scientific">Micromonospora lutea</name>
    <dbReference type="NCBI Taxonomy" id="419825"/>
    <lineage>
        <taxon>Bacteria</taxon>
        <taxon>Bacillati</taxon>
        <taxon>Actinomycetota</taxon>
        <taxon>Actinomycetes</taxon>
        <taxon>Micromonosporales</taxon>
        <taxon>Micromonosporaceae</taxon>
        <taxon>Micromonospora</taxon>
    </lineage>
</organism>
<dbReference type="EMBL" id="BOPB01000004">
    <property type="protein sequence ID" value="GIJ20414.1"/>
    <property type="molecule type" value="Genomic_DNA"/>
</dbReference>
<dbReference type="Proteomes" id="UP000643165">
    <property type="component" value="Unassembled WGS sequence"/>
</dbReference>
<protein>
    <submittedName>
        <fullName evidence="1">Uncharacterized protein</fullName>
    </submittedName>
</protein>
<evidence type="ECO:0000313" key="2">
    <source>
        <dbReference type="Proteomes" id="UP000643165"/>
    </source>
</evidence>
<name>A0ABQ4IR66_9ACTN</name>
<gene>
    <name evidence="1" type="ORF">Vlu01_10380</name>
</gene>
<comment type="caution">
    <text evidence="1">The sequence shown here is derived from an EMBL/GenBank/DDBJ whole genome shotgun (WGS) entry which is preliminary data.</text>
</comment>
<proteinExistence type="predicted"/>
<evidence type="ECO:0000313" key="1">
    <source>
        <dbReference type="EMBL" id="GIJ20414.1"/>
    </source>
</evidence>
<reference evidence="1 2" key="1">
    <citation type="submission" date="2021-01" db="EMBL/GenBank/DDBJ databases">
        <title>Whole genome shotgun sequence of Verrucosispora lutea NBRC 106530.</title>
        <authorList>
            <person name="Komaki H."/>
            <person name="Tamura T."/>
        </authorList>
    </citation>
    <scope>NUCLEOTIDE SEQUENCE [LARGE SCALE GENOMIC DNA]</scope>
    <source>
        <strain evidence="1 2">NBRC 106530</strain>
    </source>
</reference>
<accession>A0ABQ4IR66</accession>
<sequence>MRQAEPTEQMQPDVAVVVLARGRGGRNSGHGGTPCETRRLRVLAGSRCGRRDATVDSLGRRTRGAVPGLTAVKIINSSYSESTMLSAK</sequence>